<dbReference type="SUPFAM" id="SSF56496">
    <property type="entry name" value="Fibrinogen C-terminal domain-like"/>
    <property type="match status" value="1"/>
</dbReference>
<dbReference type="CDD" id="cd00087">
    <property type="entry name" value="FReD"/>
    <property type="match status" value="1"/>
</dbReference>
<dbReference type="Gene3D" id="3.90.215.10">
    <property type="entry name" value="Gamma Fibrinogen, chain A, domain 1"/>
    <property type="match status" value="1"/>
</dbReference>
<name>A0A6B0V4K6_IXORI</name>
<sequence length="244" mass="27957">MLFDPCNTNKPGNRIVSCSQIQRKKNSTSGVYTIHPLNNPVKVKCDMTSDGGGWTVIQSRTKDETNVFFDRSYQDYEKGFGSPKKSFWIGNSHLHALTSFPNNQQTLRVELTRNQGENPTILHYRKFHVGGKQKKYKLTIDEYHGLPGYDALSYHNHAKFTAKRWKEVRDGDSCSVSLSGGWWFKDCNKSNLNGLHSTSNSSIRAFGITWHIEGDIESYYYTYHKVEMKIRDADFDFCTGSLKS</sequence>
<dbReference type="PROSITE" id="PS00514">
    <property type="entry name" value="FIBRINOGEN_C_1"/>
    <property type="match status" value="1"/>
</dbReference>
<dbReference type="AlphaFoldDB" id="A0A6B0V4K6"/>
<dbReference type="InterPro" id="IPR020837">
    <property type="entry name" value="Fibrinogen_CS"/>
</dbReference>
<dbReference type="PANTHER" id="PTHR19143:SF458">
    <property type="entry name" value="FIBRINOGEN C-TERMINAL DOMAIN-CONTAINING PROTEIN-RELATED"/>
    <property type="match status" value="1"/>
</dbReference>
<dbReference type="NCBIfam" id="NF040941">
    <property type="entry name" value="GGGWT_bact"/>
    <property type="match status" value="1"/>
</dbReference>
<dbReference type="EMBL" id="GIFC01014994">
    <property type="protein sequence ID" value="MXU97077.1"/>
    <property type="molecule type" value="Transcribed_RNA"/>
</dbReference>
<dbReference type="Pfam" id="PF00147">
    <property type="entry name" value="Fibrinogen_C"/>
    <property type="match status" value="1"/>
</dbReference>
<dbReference type="InterPro" id="IPR014716">
    <property type="entry name" value="Fibrinogen_a/b/g_C_1"/>
</dbReference>
<evidence type="ECO:0000256" key="1">
    <source>
        <dbReference type="ARBA" id="ARBA00023157"/>
    </source>
</evidence>
<dbReference type="InterPro" id="IPR036056">
    <property type="entry name" value="Fibrinogen-like_C"/>
</dbReference>
<keyword evidence="1" id="KW-1015">Disulfide bond</keyword>
<protein>
    <submittedName>
        <fullName evidence="3">Putative ixoderin b5</fullName>
    </submittedName>
</protein>
<dbReference type="SMART" id="SM00186">
    <property type="entry name" value="FBG"/>
    <property type="match status" value="1"/>
</dbReference>
<dbReference type="InterPro" id="IPR002181">
    <property type="entry name" value="Fibrinogen_a/b/g_C_dom"/>
</dbReference>
<dbReference type="PROSITE" id="PS51406">
    <property type="entry name" value="FIBRINOGEN_C_2"/>
    <property type="match status" value="1"/>
</dbReference>
<evidence type="ECO:0000259" key="2">
    <source>
        <dbReference type="PROSITE" id="PS51406"/>
    </source>
</evidence>
<feature type="domain" description="Fibrinogen C-terminal" evidence="2">
    <location>
        <begin position="9"/>
        <end position="234"/>
    </location>
</feature>
<organism evidence="3">
    <name type="scientific">Ixodes ricinus</name>
    <name type="common">Common tick</name>
    <name type="synonym">Acarus ricinus</name>
    <dbReference type="NCBI Taxonomy" id="34613"/>
    <lineage>
        <taxon>Eukaryota</taxon>
        <taxon>Metazoa</taxon>
        <taxon>Ecdysozoa</taxon>
        <taxon>Arthropoda</taxon>
        <taxon>Chelicerata</taxon>
        <taxon>Arachnida</taxon>
        <taxon>Acari</taxon>
        <taxon>Parasitiformes</taxon>
        <taxon>Ixodida</taxon>
        <taxon>Ixodoidea</taxon>
        <taxon>Ixodidae</taxon>
        <taxon>Ixodinae</taxon>
        <taxon>Ixodes</taxon>
    </lineage>
</organism>
<reference evidence="3" key="1">
    <citation type="submission" date="2019-12" db="EMBL/GenBank/DDBJ databases">
        <title>An insight into the sialome of adult female Ixodes ricinus ticks feeding for 6 days.</title>
        <authorList>
            <person name="Perner J."/>
            <person name="Ribeiro J.M.C."/>
        </authorList>
    </citation>
    <scope>NUCLEOTIDE SEQUENCE</scope>
    <source>
        <strain evidence="3">Semi-engorged</strain>
        <tissue evidence="3">Salivary glands</tissue>
    </source>
</reference>
<dbReference type="PANTHER" id="PTHR19143">
    <property type="entry name" value="FIBRINOGEN/TENASCIN/ANGIOPOEITIN"/>
    <property type="match status" value="1"/>
</dbReference>
<dbReference type="InterPro" id="IPR050373">
    <property type="entry name" value="Fibrinogen_C-term_domain"/>
</dbReference>
<proteinExistence type="predicted"/>
<evidence type="ECO:0000313" key="3">
    <source>
        <dbReference type="EMBL" id="MXU97077.1"/>
    </source>
</evidence>
<dbReference type="GO" id="GO:0005615">
    <property type="term" value="C:extracellular space"/>
    <property type="evidence" value="ECO:0007669"/>
    <property type="project" value="TreeGrafter"/>
</dbReference>
<accession>A0A6B0V4K6</accession>